<evidence type="ECO:0000259" key="8">
    <source>
        <dbReference type="PROSITE" id="PS50893"/>
    </source>
</evidence>
<dbReference type="GO" id="GO:0016887">
    <property type="term" value="F:ATP hydrolysis activity"/>
    <property type="evidence" value="ECO:0007669"/>
    <property type="project" value="InterPro"/>
</dbReference>
<dbReference type="SUPFAM" id="SSF90123">
    <property type="entry name" value="ABC transporter transmembrane region"/>
    <property type="match status" value="1"/>
</dbReference>
<evidence type="ECO:0000256" key="4">
    <source>
        <dbReference type="ARBA" id="ARBA00022840"/>
    </source>
</evidence>
<dbReference type="InterPro" id="IPR017871">
    <property type="entry name" value="ABC_transporter-like_CS"/>
</dbReference>
<dbReference type="EMBL" id="LR590481">
    <property type="protein sequence ID" value="VTQ95254.1"/>
    <property type="molecule type" value="Genomic_DNA"/>
</dbReference>
<evidence type="ECO:0000256" key="7">
    <source>
        <dbReference type="SAM" id="Phobius"/>
    </source>
</evidence>
<evidence type="ECO:0000259" key="9">
    <source>
        <dbReference type="PROSITE" id="PS50929"/>
    </source>
</evidence>
<dbReference type="RefSeq" id="WP_138210996.1">
    <property type="nucleotide sequence ID" value="NZ_CBCRUQ010000002.1"/>
</dbReference>
<dbReference type="Pfam" id="PF00664">
    <property type="entry name" value="ABC_membrane"/>
    <property type="match status" value="1"/>
</dbReference>
<feature type="domain" description="ABC transmembrane type-1" evidence="9">
    <location>
        <begin position="17"/>
        <end position="299"/>
    </location>
</feature>
<evidence type="ECO:0000313" key="11">
    <source>
        <dbReference type="Proteomes" id="UP000308489"/>
    </source>
</evidence>
<dbReference type="KEGG" id="hhw:NCTC503_02472"/>
<evidence type="ECO:0000256" key="5">
    <source>
        <dbReference type="ARBA" id="ARBA00022989"/>
    </source>
</evidence>
<dbReference type="EC" id="3.6.3.-" evidence="10"/>
<dbReference type="SMART" id="SM00382">
    <property type="entry name" value="AAA"/>
    <property type="match status" value="1"/>
</dbReference>
<keyword evidence="3" id="KW-0547">Nucleotide-binding</keyword>
<evidence type="ECO:0000256" key="2">
    <source>
        <dbReference type="ARBA" id="ARBA00022692"/>
    </source>
</evidence>
<dbReference type="GO" id="GO:0005886">
    <property type="term" value="C:plasma membrane"/>
    <property type="evidence" value="ECO:0007669"/>
    <property type="project" value="UniProtKB-SubCell"/>
</dbReference>
<gene>
    <name evidence="10" type="ORF">NCTC503_02472</name>
</gene>
<keyword evidence="6 7" id="KW-0472">Membrane</keyword>
<dbReference type="InterPro" id="IPR039421">
    <property type="entry name" value="Type_1_exporter"/>
</dbReference>
<sequence length="579" mass="66416">MIKKFTSYYRPHKKLFFLDIFCAFLIAILDLIFPMITRRILQDTLPNRNIRALVIFLFILVIIYIIKYICSYFIEYWGHIVGVRIQYDMRRDIFSHLQKLPFSYFDNHKTGHIMSRIINDLMEISELAHHGPEDLFISIVMIVGSFIALCTININLTLVIFAFVPFMVWFAMSKRIKLSKAFKDVRGKVADVNTRLENSISGIRVSKSFANEDYEMEKFDEGNLKFKKSRSFAYKYMAEFYSGIRFLIDILHVIVIGAGGYFYFEGKINMPDIVAYLLYINFFMQPIRRLAMFMEQYQSGMAGFGRFLELMNIEVEDNEKEGAIELSNVEGNIEFKDVSFSYGDSKEILNNLNIYVEKGESVALVGPSGGGKSTLCQLIPRFYEVTSGDIFIDGHNIKDLTLKSLRENIGFVQQDVFLFAGTINENILYGNPMASEEDIIKAAKNANIHEFIMSLPEKYNTYVGERGIKLSGGQKQRISIARVFLKNPPILILDEATSALDNATELMIQKSLEELSKGRTTLVVAHRLSTIKNADNIIVLTKEGILEKGNHEKLMKENGIYAKLYNAQFKGYIPDNLEE</sequence>
<organism evidence="10 11">
    <name type="scientific">Hathewaya histolytica</name>
    <name type="common">Clostridium histolyticum</name>
    <dbReference type="NCBI Taxonomy" id="1498"/>
    <lineage>
        <taxon>Bacteria</taxon>
        <taxon>Bacillati</taxon>
        <taxon>Bacillota</taxon>
        <taxon>Clostridia</taxon>
        <taxon>Eubacteriales</taxon>
        <taxon>Clostridiaceae</taxon>
        <taxon>Hathewaya</taxon>
    </lineage>
</organism>
<dbReference type="Gene3D" id="3.40.50.300">
    <property type="entry name" value="P-loop containing nucleotide triphosphate hydrolases"/>
    <property type="match status" value="1"/>
</dbReference>
<dbReference type="PROSITE" id="PS50929">
    <property type="entry name" value="ABC_TM1F"/>
    <property type="match status" value="1"/>
</dbReference>
<dbReference type="PANTHER" id="PTHR43394">
    <property type="entry name" value="ATP-DEPENDENT PERMEASE MDL1, MITOCHONDRIAL"/>
    <property type="match status" value="1"/>
</dbReference>
<accession>A0A4U9RS78</accession>
<evidence type="ECO:0000313" key="10">
    <source>
        <dbReference type="EMBL" id="VTQ95254.1"/>
    </source>
</evidence>
<feature type="transmembrane region" description="Helical" evidence="7">
    <location>
        <begin position="137"/>
        <end position="170"/>
    </location>
</feature>
<dbReference type="InterPro" id="IPR003439">
    <property type="entry name" value="ABC_transporter-like_ATP-bd"/>
</dbReference>
<dbReference type="GO" id="GO:0005524">
    <property type="term" value="F:ATP binding"/>
    <property type="evidence" value="ECO:0007669"/>
    <property type="project" value="UniProtKB-KW"/>
</dbReference>
<dbReference type="PANTHER" id="PTHR43394:SF1">
    <property type="entry name" value="ATP-BINDING CASSETTE SUB-FAMILY B MEMBER 10, MITOCHONDRIAL"/>
    <property type="match status" value="1"/>
</dbReference>
<keyword evidence="11" id="KW-1185">Reference proteome</keyword>
<proteinExistence type="predicted"/>
<feature type="transmembrane region" description="Helical" evidence="7">
    <location>
        <begin position="53"/>
        <end position="74"/>
    </location>
</feature>
<dbReference type="FunFam" id="3.40.50.300:FF:000218">
    <property type="entry name" value="Multidrug ABC transporter ATP-binding protein"/>
    <property type="match status" value="1"/>
</dbReference>
<feature type="domain" description="ABC transporter" evidence="8">
    <location>
        <begin position="333"/>
        <end position="567"/>
    </location>
</feature>
<keyword evidence="10" id="KW-0378">Hydrolase</keyword>
<dbReference type="AlphaFoldDB" id="A0A4U9RS78"/>
<keyword evidence="2 7" id="KW-0812">Transmembrane</keyword>
<keyword evidence="4 10" id="KW-0067">ATP-binding</keyword>
<dbReference type="Pfam" id="PF00005">
    <property type="entry name" value="ABC_tran"/>
    <property type="match status" value="1"/>
</dbReference>
<comment type="subcellular location">
    <subcellularLocation>
        <location evidence="1">Cell membrane</location>
        <topology evidence="1">Multi-pass membrane protein</topology>
    </subcellularLocation>
</comment>
<dbReference type="PROSITE" id="PS00211">
    <property type="entry name" value="ABC_TRANSPORTER_1"/>
    <property type="match status" value="1"/>
</dbReference>
<dbReference type="CDD" id="cd18549">
    <property type="entry name" value="ABC_6TM_YwjA_like"/>
    <property type="match status" value="1"/>
</dbReference>
<feature type="transmembrane region" description="Helical" evidence="7">
    <location>
        <begin position="244"/>
        <end position="264"/>
    </location>
</feature>
<evidence type="ECO:0000256" key="1">
    <source>
        <dbReference type="ARBA" id="ARBA00004651"/>
    </source>
</evidence>
<dbReference type="InterPro" id="IPR011527">
    <property type="entry name" value="ABC1_TM_dom"/>
</dbReference>
<dbReference type="CDD" id="cd03251">
    <property type="entry name" value="ABCC_MsbA"/>
    <property type="match status" value="1"/>
</dbReference>
<dbReference type="Proteomes" id="UP000308489">
    <property type="component" value="Chromosome 1"/>
</dbReference>
<dbReference type="PROSITE" id="PS50893">
    <property type="entry name" value="ABC_TRANSPORTER_2"/>
    <property type="match status" value="1"/>
</dbReference>
<dbReference type="GO" id="GO:0015421">
    <property type="term" value="F:ABC-type oligopeptide transporter activity"/>
    <property type="evidence" value="ECO:0007669"/>
    <property type="project" value="TreeGrafter"/>
</dbReference>
<feature type="transmembrane region" description="Helical" evidence="7">
    <location>
        <begin position="15"/>
        <end position="33"/>
    </location>
</feature>
<protein>
    <submittedName>
        <fullName evidence="10">ABC transporter ATP-binding protein</fullName>
        <ecNumber evidence="10">3.6.3.-</ecNumber>
    </submittedName>
</protein>
<evidence type="ECO:0000256" key="3">
    <source>
        <dbReference type="ARBA" id="ARBA00022741"/>
    </source>
</evidence>
<dbReference type="Gene3D" id="1.20.1560.10">
    <property type="entry name" value="ABC transporter type 1, transmembrane domain"/>
    <property type="match status" value="2"/>
</dbReference>
<dbReference type="InterPro" id="IPR036640">
    <property type="entry name" value="ABC1_TM_sf"/>
</dbReference>
<evidence type="ECO:0000256" key="6">
    <source>
        <dbReference type="ARBA" id="ARBA00023136"/>
    </source>
</evidence>
<name>A0A4U9RS78_HATHI</name>
<dbReference type="OrthoDB" id="9762778at2"/>
<keyword evidence="5 7" id="KW-1133">Transmembrane helix</keyword>
<dbReference type="SUPFAM" id="SSF52540">
    <property type="entry name" value="P-loop containing nucleoside triphosphate hydrolases"/>
    <property type="match status" value="1"/>
</dbReference>
<dbReference type="InterPro" id="IPR027417">
    <property type="entry name" value="P-loop_NTPase"/>
</dbReference>
<reference evidence="10 11" key="1">
    <citation type="submission" date="2019-05" db="EMBL/GenBank/DDBJ databases">
        <authorList>
            <consortium name="Pathogen Informatics"/>
        </authorList>
    </citation>
    <scope>NUCLEOTIDE SEQUENCE [LARGE SCALE GENOMIC DNA]</scope>
    <source>
        <strain evidence="10 11">NCTC503</strain>
    </source>
</reference>
<dbReference type="InterPro" id="IPR003593">
    <property type="entry name" value="AAA+_ATPase"/>
</dbReference>